<dbReference type="PROSITE" id="PS50077">
    <property type="entry name" value="HEAT_REPEAT"/>
    <property type="match status" value="1"/>
</dbReference>
<evidence type="ECO:0000256" key="2">
    <source>
        <dbReference type="SAM" id="SignalP"/>
    </source>
</evidence>
<evidence type="ECO:0000313" key="4">
    <source>
        <dbReference type="Proteomes" id="UP000503447"/>
    </source>
</evidence>
<dbReference type="InterPro" id="IPR016024">
    <property type="entry name" value="ARM-type_fold"/>
</dbReference>
<evidence type="ECO:0000313" key="3">
    <source>
        <dbReference type="EMBL" id="QJW93815.1"/>
    </source>
</evidence>
<protein>
    <submittedName>
        <fullName evidence="3">Lyase</fullName>
    </submittedName>
</protein>
<dbReference type="InterPro" id="IPR011989">
    <property type="entry name" value="ARM-like"/>
</dbReference>
<evidence type="ECO:0000256" key="1">
    <source>
        <dbReference type="ARBA" id="ARBA00045876"/>
    </source>
</evidence>
<dbReference type="PANTHER" id="PTHR12697">
    <property type="entry name" value="PBS LYASE HEAT-LIKE PROTEIN"/>
    <property type="match status" value="1"/>
</dbReference>
<dbReference type="GO" id="GO:0016829">
    <property type="term" value="F:lyase activity"/>
    <property type="evidence" value="ECO:0007669"/>
    <property type="project" value="UniProtKB-KW"/>
</dbReference>
<sequence length="405" mass="43009">MLSAAPRFVGAFVLLALAVGFAPGQEADPVYEGRKVSKWIDIVQNDGSARQRALAVDALGKIWILHKHKDAIPNVCRALRVDASTAVRAQAAIVLAGLQDKELGSKALIDALGTEKESRVRKEIIAAMAKFPEVCALGIDPLITSLKDPDPAVKVAAAEALALAGSQVKTMAKSAAPGLVPLLKDTNKSVRIAAVYALGRIQPEGASTIAESMAAMLASEKDADIKRELIGALGLLGEKSEVVVEAIGTALFDANDEVRRTAARTLGTFGAEGAILADDLLKVIAADKLKDVRVDAVRAFGSTLGPARVKARLKDLRPQLDPAKQPDYEVRLALVEEIGALGWEHLGMDLASLDPAIKAEAQHTLGTLRLRLADPQVKVREAAGIAVRKIEKKPEPKKESEKKDQ</sequence>
<comment type="function">
    <text evidence="1">Catalyzes the hydroxylation of the N(6)-(4-aminobutyl)-L-lysine intermediate produced by deoxyhypusine synthase/DHPS on a critical lysine of the eukaryotic translation initiation factor 5A/eIF-5A. This is the second step of the post-translational modification of that lysine into an unusual amino acid residue named hypusine. Hypusination is unique to mature eIF-5A factor and is essential for its function.</text>
</comment>
<name>A0A6M5YIF6_9BACT</name>
<dbReference type="InterPro" id="IPR021133">
    <property type="entry name" value="HEAT_type_2"/>
</dbReference>
<dbReference type="PANTHER" id="PTHR12697:SF5">
    <property type="entry name" value="DEOXYHYPUSINE HYDROXYLASE"/>
    <property type="match status" value="1"/>
</dbReference>
<keyword evidence="4" id="KW-1185">Reference proteome</keyword>
<dbReference type="Pfam" id="PF13646">
    <property type="entry name" value="HEAT_2"/>
    <property type="match status" value="2"/>
</dbReference>
<dbReference type="KEGG" id="ftj:FTUN_1326"/>
<keyword evidence="2" id="KW-0732">Signal</keyword>
<reference evidence="4" key="1">
    <citation type="submission" date="2020-05" db="EMBL/GenBank/DDBJ databases">
        <title>Frigoriglobus tundricola gen. nov., sp. nov., a psychrotolerant cellulolytic planctomycete of the family Gemmataceae with two divergent copies of 16S rRNA gene.</title>
        <authorList>
            <person name="Kulichevskaya I.S."/>
            <person name="Ivanova A.A."/>
            <person name="Naumoff D.G."/>
            <person name="Beletsky A.V."/>
            <person name="Rijpstra W.I.C."/>
            <person name="Sinninghe Damste J.S."/>
            <person name="Mardanov A.V."/>
            <person name="Ravin N.V."/>
            <person name="Dedysh S.N."/>
        </authorList>
    </citation>
    <scope>NUCLEOTIDE SEQUENCE [LARGE SCALE GENOMIC DNA]</scope>
    <source>
        <strain evidence="4">PL17</strain>
    </source>
</reference>
<accession>A0A6M5YIF6</accession>
<dbReference type="SMART" id="SM00567">
    <property type="entry name" value="EZ_HEAT"/>
    <property type="match status" value="7"/>
</dbReference>
<feature type="signal peptide" evidence="2">
    <location>
        <begin position="1"/>
        <end position="18"/>
    </location>
</feature>
<keyword evidence="3" id="KW-0456">Lyase</keyword>
<gene>
    <name evidence="3" type="ORF">FTUN_1326</name>
</gene>
<feature type="chain" id="PRO_5026961387" evidence="2">
    <location>
        <begin position="19"/>
        <end position="405"/>
    </location>
</feature>
<dbReference type="Gene3D" id="1.25.10.10">
    <property type="entry name" value="Leucine-rich Repeat Variant"/>
    <property type="match status" value="3"/>
</dbReference>
<dbReference type="InterPro" id="IPR004155">
    <property type="entry name" value="PBS_lyase_HEAT"/>
</dbReference>
<dbReference type="RefSeq" id="WP_171469941.1">
    <property type="nucleotide sequence ID" value="NZ_CP053452.2"/>
</dbReference>
<organism evidence="3 4">
    <name type="scientific">Frigoriglobus tundricola</name>
    <dbReference type="NCBI Taxonomy" id="2774151"/>
    <lineage>
        <taxon>Bacteria</taxon>
        <taxon>Pseudomonadati</taxon>
        <taxon>Planctomycetota</taxon>
        <taxon>Planctomycetia</taxon>
        <taxon>Gemmatales</taxon>
        <taxon>Gemmataceae</taxon>
        <taxon>Frigoriglobus</taxon>
    </lineage>
</organism>
<dbReference type="Proteomes" id="UP000503447">
    <property type="component" value="Chromosome"/>
</dbReference>
<dbReference type="AlphaFoldDB" id="A0A6M5YIF6"/>
<dbReference type="SUPFAM" id="SSF48371">
    <property type="entry name" value="ARM repeat"/>
    <property type="match status" value="1"/>
</dbReference>
<dbReference type="GO" id="GO:0016491">
    <property type="term" value="F:oxidoreductase activity"/>
    <property type="evidence" value="ECO:0007669"/>
    <property type="project" value="TreeGrafter"/>
</dbReference>
<proteinExistence type="predicted"/>
<dbReference type="EMBL" id="CP053452">
    <property type="protein sequence ID" value="QJW93815.1"/>
    <property type="molecule type" value="Genomic_DNA"/>
</dbReference>